<dbReference type="AlphaFoldDB" id="A0A3D9H9I7"/>
<feature type="transmembrane region" description="Helical" evidence="1">
    <location>
        <begin position="55"/>
        <end position="74"/>
    </location>
</feature>
<accession>A0A3D9H9I7</accession>
<sequence>MAWRNWLVLLIIVGAESIVFWMHPLLSGYTILAFLLALSIDLLLLALLGRFMPNLGSLFFILLAIHMLRFWLLIENRVIWEIRGNTQDLSILAAIAFFISYMIASQFHLHFKARKSR</sequence>
<keyword evidence="3" id="KW-1185">Reference proteome</keyword>
<evidence type="ECO:0000313" key="3">
    <source>
        <dbReference type="Proteomes" id="UP000256845"/>
    </source>
</evidence>
<name>A0A3D9H9I7_9PROT</name>
<proteinExistence type="predicted"/>
<dbReference type="Proteomes" id="UP000256845">
    <property type="component" value="Unassembled WGS sequence"/>
</dbReference>
<keyword evidence="1" id="KW-0812">Transmembrane</keyword>
<feature type="transmembrane region" description="Helical" evidence="1">
    <location>
        <begin position="89"/>
        <end position="109"/>
    </location>
</feature>
<gene>
    <name evidence="2" type="ORF">DFP90_11069</name>
</gene>
<keyword evidence="1" id="KW-0472">Membrane</keyword>
<comment type="caution">
    <text evidence="2">The sequence shown here is derived from an EMBL/GenBank/DDBJ whole genome shotgun (WGS) entry which is preliminary data.</text>
</comment>
<feature type="transmembrane region" description="Helical" evidence="1">
    <location>
        <begin position="27"/>
        <end position="48"/>
    </location>
</feature>
<keyword evidence="1" id="KW-1133">Transmembrane helix</keyword>
<organism evidence="2 3">
    <name type="scientific">Aestuariispira insulae</name>
    <dbReference type="NCBI Taxonomy" id="1461337"/>
    <lineage>
        <taxon>Bacteria</taxon>
        <taxon>Pseudomonadati</taxon>
        <taxon>Pseudomonadota</taxon>
        <taxon>Alphaproteobacteria</taxon>
        <taxon>Rhodospirillales</taxon>
        <taxon>Kiloniellaceae</taxon>
        <taxon>Aestuariispira</taxon>
    </lineage>
</organism>
<reference evidence="2 3" key="1">
    <citation type="submission" date="2018-07" db="EMBL/GenBank/DDBJ databases">
        <title>Genomic Encyclopedia of Type Strains, Phase III (KMG-III): the genomes of soil and plant-associated and newly described type strains.</title>
        <authorList>
            <person name="Whitman W."/>
        </authorList>
    </citation>
    <scope>NUCLEOTIDE SEQUENCE [LARGE SCALE GENOMIC DNA]</scope>
    <source>
        <strain evidence="2 3">CECT 8488</strain>
    </source>
</reference>
<dbReference type="EMBL" id="QRDW01000010">
    <property type="protein sequence ID" value="RED46160.1"/>
    <property type="molecule type" value="Genomic_DNA"/>
</dbReference>
<evidence type="ECO:0000256" key="1">
    <source>
        <dbReference type="SAM" id="Phobius"/>
    </source>
</evidence>
<evidence type="ECO:0000313" key="2">
    <source>
        <dbReference type="EMBL" id="RED46160.1"/>
    </source>
</evidence>
<protein>
    <submittedName>
        <fullName evidence="2">Uncharacterized protein</fullName>
    </submittedName>
</protein>
<dbReference type="RefSeq" id="WP_115938126.1">
    <property type="nucleotide sequence ID" value="NZ_QRDW01000010.1"/>
</dbReference>